<evidence type="ECO:0000256" key="1">
    <source>
        <dbReference type="SAM" id="Phobius"/>
    </source>
</evidence>
<dbReference type="Pfam" id="PF18893">
    <property type="entry name" value="DUF5652"/>
    <property type="match status" value="1"/>
</dbReference>
<reference evidence="3" key="1">
    <citation type="journal article" date="2012" name="Science">
        <title>Fermentation, hydrogen, and sulfur metabolism in multiple uncultivated bacterial phyla.</title>
        <authorList>
            <person name="Wrighton K.C."/>
            <person name="Thomas B.C."/>
            <person name="Sharon I."/>
            <person name="Miller C.S."/>
            <person name="Castelle C.J."/>
            <person name="VerBerkmoes N.C."/>
            <person name="Wilkins M.J."/>
            <person name="Hettich R.L."/>
            <person name="Lipton M.S."/>
            <person name="Williams K.H."/>
            <person name="Long P.E."/>
            <person name="Banfield J.F."/>
        </authorList>
    </citation>
    <scope>NUCLEOTIDE SEQUENCE [LARGE SCALE GENOMIC DNA]</scope>
</reference>
<proteinExistence type="predicted"/>
<accession>K2AWL8</accession>
<gene>
    <name evidence="3" type="ORF">ACD_49C00066G0015</name>
</gene>
<feature type="transmembrane region" description="Helical" evidence="1">
    <location>
        <begin position="6"/>
        <end position="23"/>
    </location>
</feature>
<keyword evidence="1" id="KW-0812">Transmembrane</keyword>
<protein>
    <recommendedName>
        <fullName evidence="2">DUF5652 domain-containing protein</fullName>
    </recommendedName>
</protein>
<dbReference type="EMBL" id="AMFJ01021652">
    <property type="protein sequence ID" value="EKD66091.1"/>
    <property type="molecule type" value="Genomic_DNA"/>
</dbReference>
<organism evidence="3">
    <name type="scientific">uncultured bacterium</name>
    <name type="common">gcode 4</name>
    <dbReference type="NCBI Taxonomy" id="1234023"/>
    <lineage>
        <taxon>Bacteria</taxon>
        <taxon>environmental samples</taxon>
    </lineage>
</organism>
<feature type="transmembrane region" description="Helical" evidence="1">
    <location>
        <begin position="35"/>
        <end position="55"/>
    </location>
</feature>
<name>K2AWL8_9BACT</name>
<feature type="domain" description="DUF5652" evidence="2">
    <location>
        <begin position="7"/>
        <end position="61"/>
    </location>
</feature>
<evidence type="ECO:0000313" key="3">
    <source>
        <dbReference type="EMBL" id="EKD66091.1"/>
    </source>
</evidence>
<dbReference type="InterPro" id="IPR043712">
    <property type="entry name" value="DUF5652"/>
</dbReference>
<dbReference type="AlphaFoldDB" id="K2AWL8"/>
<evidence type="ECO:0000259" key="2">
    <source>
        <dbReference type="Pfam" id="PF18893"/>
    </source>
</evidence>
<keyword evidence="1" id="KW-0472">Membrane</keyword>
<sequence>MEKQYLIYFIPLMIWELVWKGIALWKAARNWNRNWFIALLIINSVGILPIIYIYFFSEKKK</sequence>
<keyword evidence="1" id="KW-1133">Transmembrane helix</keyword>
<comment type="caution">
    <text evidence="3">The sequence shown here is derived from an EMBL/GenBank/DDBJ whole genome shotgun (WGS) entry which is preliminary data.</text>
</comment>